<organism evidence="2 3">
    <name type="scientific">Punica granatum</name>
    <name type="common">Pomegranate</name>
    <dbReference type="NCBI Taxonomy" id="22663"/>
    <lineage>
        <taxon>Eukaryota</taxon>
        <taxon>Viridiplantae</taxon>
        <taxon>Streptophyta</taxon>
        <taxon>Embryophyta</taxon>
        <taxon>Tracheophyta</taxon>
        <taxon>Spermatophyta</taxon>
        <taxon>Magnoliopsida</taxon>
        <taxon>eudicotyledons</taxon>
        <taxon>Gunneridae</taxon>
        <taxon>Pentapetalae</taxon>
        <taxon>rosids</taxon>
        <taxon>malvids</taxon>
        <taxon>Myrtales</taxon>
        <taxon>Lythraceae</taxon>
        <taxon>Punica</taxon>
    </lineage>
</organism>
<gene>
    <name evidence="2" type="ORF">CRG98_018307</name>
</gene>
<proteinExistence type="predicted"/>
<keyword evidence="1" id="KW-0732">Signal</keyword>
<feature type="signal peptide" evidence="1">
    <location>
        <begin position="1"/>
        <end position="16"/>
    </location>
</feature>
<evidence type="ECO:0000313" key="3">
    <source>
        <dbReference type="Proteomes" id="UP000233551"/>
    </source>
</evidence>
<evidence type="ECO:0000313" key="2">
    <source>
        <dbReference type="EMBL" id="PKI61316.1"/>
    </source>
</evidence>
<keyword evidence="3" id="KW-1185">Reference proteome</keyword>
<dbReference type="AlphaFoldDB" id="A0A2I0K0U7"/>
<dbReference type="EMBL" id="PGOL01001054">
    <property type="protein sequence ID" value="PKI61316.1"/>
    <property type="molecule type" value="Genomic_DNA"/>
</dbReference>
<evidence type="ECO:0000256" key="1">
    <source>
        <dbReference type="SAM" id="SignalP"/>
    </source>
</evidence>
<feature type="chain" id="PRO_5014195958" evidence="1">
    <location>
        <begin position="17"/>
        <end position="227"/>
    </location>
</feature>
<dbReference type="Proteomes" id="UP000233551">
    <property type="component" value="Unassembled WGS sequence"/>
</dbReference>
<comment type="caution">
    <text evidence="2">The sequence shown here is derived from an EMBL/GenBank/DDBJ whole genome shotgun (WGS) entry which is preliminary data.</text>
</comment>
<reference evidence="2 3" key="1">
    <citation type="submission" date="2017-11" db="EMBL/GenBank/DDBJ databases">
        <title>De-novo sequencing of pomegranate (Punica granatum L.) genome.</title>
        <authorList>
            <person name="Akparov Z."/>
            <person name="Amiraslanov A."/>
            <person name="Hajiyeva S."/>
            <person name="Abbasov M."/>
            <person name="Kaur K."/>
            <person name="Hamwieh A."/>
            <person name="Solovyev V."/>
            <person name="Salamov A."/>
            <person name="Braich B."/>
            <person name="Kosarev P."/>
            <person name="Mahmoud A."/>
            <person name="Hajiyev E."/>
            <person name="Babayeva S."/>
            <person name="Izzatullayeva V."/>
            <person name="Mammadov A."/>
            <person name="Mammadov A."/>
            <person name="Sharifova S."/>
            <person name="Ojaghi J."/>
            <person name="Eynullazada K."/>
            <person name="Bayramov B."/>
            <person name="Abdulazimova A."/>
            <person name="Shahmuradov I."/>
        </authorList>
    </citation>
    <scope>NUCLEOTIDE SEQUENCE [LARGE SCALE GENOMIC DNA]</scope>
    <source>
        <strain evidence="3">cv. AG2017</strain>
        <tissue evidence="2">Leaf</tissue>
    </source>
</reference>
<name>A0A2I0K0U7_PUNGR</name>
<accession>A0A2I0K0U7</accession>
<sequence length="227" mass="25041">MPWVVGVGLWMNAVYSSIVGANSVPWKSNTACWGSQNLAAVLRKIQSTRVSVRPLGVQGARSCTVPWSKLACRPVSSKLPYGCPLPISSSRVTRPSRRFPNSFPRTSRLGLDRSRRARLDPRGPWELTTTLEGMWPRAPLDHTGSLVGEQEVRVSNRSNRSIVAKRGVSLNIRGLGSRKEPTINGPLNCNAKIVNRFLDAQAYSPSGFLARIDQFIDFTVSKRANQV</sequence>
<protein>
    <submittedName>
        <fullName evidence="2">Uncharacterized protein</fullName>
    </submittedName>
</protein>